<protein>
    <submittedName>
        <fullName evidence="1">Uu.00g085350.m01.CDS01</fullName>
    </submittedName>
</protein>
<name>A0AAI8YHD8_9PEZI</name>
<comment type="caution">
    <text evidence="1">The sequence shown here is derived from an EMBL/GenBank/DDBJ whole genome shotgun (WGS) entry which is preliminary data.</text>
</comment>
<organism evidence="1 2">
    <name type="scientific">Anthostomella pinea</name>
    <dbReference type="NCBI Taxonomy" id="933095"/>
    <lineage>
        <taxon>Eukaryota</taxon>
        <taxon>Fungi</taxon>
        <taxon>Dikarya</taxon>
        <taxon>Ascomycota</taxon>
        <taxon>Pezizomycotina</taxon>
        <taxon>Sordariomycetes</taxon>
        <taxon>Xylariomycetidae</taxon>
        <taxon>Xylariales</taxon>
        <taxon>Xylariaceae</taxon>
        <taxon>Anthostomella</taxon>
    </lineage>
</organism>
<evidence type="ECO:0000313" key="2">
    <source>
        <dbReference type="Proteomes" id="UP001295740"/>
    </source>
</evidence>
<proteinExistence type="predicted"/>
<dbReference type="AlphaFoldDB" id="A0AAI8YHD8"/>
<reference evidence="1" key="1">
    <citation type="submission" date="2023-10" db="EMBL/GenBank/DDBJ databases">
        <authorList>
            <person name="Hackl T."/>
        </authorList>
    </citation>
    <scope>NUCLEOTIDE SEQUENCE</scope>
</reference>
<gene>
    <name evidence="1" type="ORF">KHLLAP_LOCUS7817</name>
</gene>
<sequence>MGDAMGREYFEEAYKILAKPGLRADYDTEYKKLVEAGDDRIMRSKCTGACPHRSAHPQWLLSAESRFRAKIEHETSNYAISKSQMIPALDNVIPLSQDKMLEADETALEDSRMRRQFYHMILALILHWKATWPWTEPLKASAPFPEEN</sequence>
<dbReference type="Proteomes" id="UP001295740">
    <property type="component" value="Unassembled WGS sequence"/>
</dbReference>
<keyword evidence="2" id="KW-1185">Reference proteome</keyword>
<evidence type="ECO:0000313" key="1">
    <source>
        <dbReference type="EMBL" id="CAJ2507349.1"/>
    </source>
</evidence>
<dbReference type="EMBL" id="CAUWAG010000010">
    <property type="protein sequence ID" value="CAJ2507349.1"/>
    <property type="molecule type" value="Genomic_DNA"/>
</dbReference>
<accession>A0AAI8YHD8</accession>